<dbReference type="InterPro" id="IPR042262">
    <property type="entry name" value="CN_hydtase_beta_C"/>
</dbReference>
<dbReference type="EMBL" id="FNAB01000001">
    <property type="protein sequence ID" value="SDC64617.1"/>
    <property type="molecule type" value="Genomic_DNA"/>
</dbReference>
<gene>
    <name evidence="2" type="ORF">SAMN05444580_101480</name>
</gene>
<dbReference type="SUPFAM" id="SSF50090">
    <property type="entry name" value="Electron transport accessory proteins"/>
    <property type="match status" value="1"/>
</dbReference>
<dbReference type="InterPro" id="IPR049054">
    <property type="entry name" value="CN_hydtase_beta-like_N"/>
</dbReference>
<organism evidence="2 3">
    <name type="scientific">Rhodococcus tukisamuensis</name>
    <dbReference type="NCBI Taxonomy" id="168276"/>
    <lineage>
        <taxon>Bacteria</taxon>
        <taxon>Bacillati</taxon>
        <taxon>Actinomycetota</taxon>
        <taxon>Actinomycetes</taxon>
        <taxon>Mycobacteriales</taxon>
        <taxon>Nocardiaceae</taxon>
        <taxon>Rhodococcus</taxon>
    </lineage>
</organism>
<evidence type="ECO:0000313" key="2">
    <source>
        <dbReference type="EMBL" id="SDC64617.1"/>
    </source>
</evidence>
<evidence type="ECO:0000259" key="1">
    <source>
        <dbReference type="Pfam" id="PF21006"/>
    </source>
</evidence>
<sequence length="119" mass="13468">MSAHGDDAAGLHNQGYDVLLATLPARARRERTLPELDGKRAPWESSMQATCECLSWHGSLDNLERREAEDELGETIYHQFPVRARSALVTAHALLDRGVMTPEELEARMRAVRERFARQ</sequence>
<proteinExistence type="predicted"/>
<name>A0A1G6NB27_9NOCA</name>
<dbReference type="RefSeq" id="WP_072845508.1">
    <property type="nucleotide sequence ID" value="NZ_FNAB01000001.1"/>
</dbReference>
<accession>A0A1G6NB27</accession>
<reference evidence="2 3" key="1">
    <citation type="submission" date="2016-10" db="EMBL/GenBank/DDBJ databases">
        <authorList>
            <person name="de Groot N.N."/>
        </authorList>
    </citation>
    <scope>NUCLEOTIDE SEQUENCE [LARGE SCALE GENOMIC DNA]</scope>
    <source>
        <strain evidence="2 3">JCM 11308</strain>
    </source>
</reference>
<evidence type="ECO:0000313" key="3">
    <source>
        <dbReference type="Proteomes" id="UP000199417"/>
    </source>
</evidence>
<feature type="domain" description="Nitrile hydratase beta subunit-like N-terminal" evidence="1">
    <location>
        <begin position="40"/>
        <end position="115"/>
    </location>
</feature>
<dbReference type="InterPro" id="IPR008990">
    <property type="entry name" value="Elect_transpt_acc-like_dom_sf"/>
</dbReference>
<dbReference type="AlphaFoldDB" id="A0A1G6NB27"/>
<protein>
    <recommendedName>
        <fullName evidence="1">Nitrile hydratase beta subunit-like N-terminal domain-containing protein</fullName>
    </recommendedName>
</protein>
<dbReference type="Pfam" id="PF21006">
    <property type="entry name" value="NHase_beta_N"/>
    <property type="match status" value="1"/>
</dbReference>
<dbReference type="STRING" id="168276.SAMN05444580_101480"/>
<dbReference type="Proteomes" id="UP000199417">
    <property type="component" value="Unassembled WGS sequence"/>
</dbReference>
<dbReference type="Gene3D" id="1.10.472.20">
    <property type="entry name" value="Nitrile hydratase, beta subunit"/>
    <property type="match status" value="1"/>
</dbReference>
<keyword evidence="3" id="KW-1185">Reference proteome</keyword>